<dbReference type="RefSeq" id="WP_225529809.1">
    <property type="nucleotide sequence ID" value="NZ_CABUEN010000002.1"/>
</dbReference>
<dbReference type="EMBL" id="FLUP01000002">
    <property type="protein sequence ID" value="SBW12199.1"/>
    <property type="molecule type" value="Genomic_DNA"/>
</dbReference>
<keyword evidence="5 8" id="KW-0472">Membrane</keyword>
<feature type="transmembrane region" description="Helical" evidence="8">
    <location>
        <begin position="6"/>
        <end position="24"/>
    </location>
</feature>
<dbReference type="Pfam" id="PF04977">
    <property type="entry name" value="DivIC"/>
    <property type="match status" value="1"/>
</dbReference>
<evidence type="ECO:0000256" key="8">
    <source>
        <dbReference type="SAM" id="Phobius"/>
    </source>
</evidence>
<accession>A0A212KKK2</accession>
<dbReference type="GO" id="GO:0030428">
    <property type="term" value="C:cell septum"/>
    <property type="evidence" value="ECO:0007669"/>
    <property type="project" value="TreeGrafter"/>
</dbReference>
<keyword evidence="2" id="KW-0132">Cell division</keyword>
<sequence length="102" mass="12121">MFWRTFILVVLGLVNVVFFARMVWGPTGLIEYRELKHQYAELEKQIAGLDAENLSLSREIRLLQSDSQYMEKVIRQRLHYIRDNEVLYLFGDMAKTGREQKP</sequence>
<evidence type="ECO:0000256" key="6">
    <source>
        <dbReference type="ARBA" id="ARBA00023306"/>
    </source>
</evidence>
<dbReference type="InterPro" id="IPR007060">
    <property type="entry name" value="FtsL/DivIC"/>
</dbReference>
<keyword evidence="3 8" id="KW-0812">Transmembrane</keyword>
<evidence type="ECO:0000313" key="9">
    <source>
        <dbReference type="EMBL" id="SBW12199.1"/>
    </source>
</evidence>
<dbReference type="InterPro" id="IPR023081">
    <property type="entry name" value="Cell_div_FtsB"/>
</dbReference>
<dbReference type="GO" id="GO:0043093">
    <property type="term" value="P:FtsZ-dependent cytokinesis"/>
    <property type="evidence" value="ECO:0007669"/>
    <property type="project" value="TreeGrafter"/>
</dbReference>
<evidence type="ECO:0000256" key="3">
    <source>
        <dbReference type="ARBA" id="ARBA00022692"/>
    </source>
</evidence>
<dbReference type="Gene3D" id="1.20.5.170">
    <property type="match status" value="1"/>
</dbReference>
<dbReference type="PANTHER" id="PTHR37485">
    <property type="entry name" value="CELL DIVISION PROTEIN FTSB"/>
    <property type="match status" value="1"/>
</dbReference>
<keyword evidence="4 8" id="KW-1133">Transmembrane helix</keyword>
<dbReference type="AlphaFoldDB" id="A0A212KKK2"/>
<reference evidence="9" key="1">
    <citation type="submission" date="2016-04" db="EMBL/GenBank/DDBJ databases">
        <authorList>
            <person name="Evans L.H."/>
            <person name="Alamgir A."/>
            <person name="Owens N."/>
            <person name="Weber N.D."/>
            <person name="Virtaneva K."/>
            <person name="Barbian K."/>
            <person name="Babar A."/>
            <person name="Rosenke K."/>
        </authorList>
    </citation>
    <scope>NUCLEOTIDE SEQUENCE</scope>
    <source>
        <strain evidence="9">92-2</strain>
    </source>
</reference>
<evidence type="ECO:0000256" key="5">
    <source>
        <dbReference type="ARBA" id="ARBA00023136"/>
    </source>
</evidence>
<organism evidence="9">
    <name type="scientific">uncultured Desulfovibrio sp</name>
    <dbReference type="NCBI Taxonomy" id="167968"/>
    <lineage>
        <taxon>Bacteria</taxon>
        <taxon>Pseudomonadati</taxon>
        <taxon>Thermodesulfobacteriota</taxon>
        <taxon>Desulfovibrionia</taxon>
        <taxon>Desulfovibrionales</taxon>
        <taxon>Desulfovibrionaceae</taxon>
        <taxon>Desulfovibrio</taxon>
        <taxon>environmental samples</taxon>
    </lineage>
</organism>
<evidence type="ECO:0000256" key="4">
    <source>
        <dbReference type="ARBA" id="ARBA00022989"/>
    </source>
</evidence>
<evidence type="ECO:0008006" key="10">
    <source>
        <dbReference type="Google" id="ProtNLM"/>
    </source>
</evidence>
<keyword evidence="7" id="KW-0175">Coiled coil</keyword>
<dbReference type="PANTHER" id="PTHR37485:SF1">
    <property type="entry name" value="CELL DIVISION PROTEIN FTSB"/>
    <property type="match status" value="1"/>
</dbReference>
<keyword evidence="1" id="KW-1003">Cell membrane</keyword>
<name>A0A212KKK2_9BACT</name>
<evidence type="ECO:0000256" key="2">
    <source>
        <dbReference type="ARBA" id="ARBA00022618"/>
    </source>
</evidence>
<feature type="coiled-coil region" evidence="7">
    <location>
        <begin position="32"/>
        <end position="59"/>
    </location>
</feature>
<protein>
    <recommendedName>
        <fullName evidence="10">Septum formation initiator</fullName>
    </recommendedName>
</protein>
<gene>
    <name evidence="9" type="ORF">KM92DES2_20376</name>
</gene>
<evidence type="ECO:0000256" key="1">
    <source>
        <dbReference type="ARBA" id="ARBA00022475"/>
    </source>
</evidence>
<evidence type="ECO:0000256" key="7">
    <source>
        <dbReference type="SAM" id="Coils"/>
    </source>
</evidence>
<proteinExistence type="predicted"/>
<keyword evidence="6" id="KW-0131">Cell cycle</keyword>